<dbReference type="InterPro" id="IPR024459">
    <property type="entry name" value="Acb1-like_N"/>
</dbReference>
<dbReference type="AlphaFoldDB" id="A0A0F7LHW6"/>
<reference evidence="2 3" key="1">
    <citation type="journal article" date="2015" name="J. Biotechnol.">
        <title>Complete genome sequence of Photorhabdus temperata subsp. thracensis 39-8(T), an entomopathogenic bacterium for the improved commercial bioinsecticide.</title>
        <authorList>
            <person name="Kwak Y."/>
            <person name="Shin J.H."/>
        </authorList>
    </citation>
    <scope>NUCLEOTIDE SEQUENCE [LARGE SCALE GENOMIC DNA]</scope>
    <source>
        <strain evidence="2 3">DSM 15199</strain>
    </source>
</reference>
<name>A0A0F7LHW6_9GAMM</name>
<dbReference type="PATRIC" id="fig|230089.6.peg.407"/>
<dbReference type="EMBL" id="CP011104">
    <property type="protein sequence ID" value="AKH62265.1"/>
    <property type="molecule type" value="Genomic_DNA"/>
</dbReference>
<dbReference type="OrthoDB" id="2019396at2"/>
<evidence type="ECO:0000259" key="1">
    <source>
        <dbReference type="Pfam" id="PF06381"/>
    </source>
</evidence>
<dbReference type="STRING" id="230089.VY86_01785"/>
<dbReference type="Pfam" id="PF06381">
    <property type="entry name" value="Phage_portal_3"/>
    <property type="match status" value="1"/>
</dbReference>
<reference evidence="3" key="2">
    <citation type="submission" date="2015-03" db="EMBL/GenBank/DDBJ databases">
        <title>Genome sequence of Azospirillum thiophilum strain DSM 21654T.</title>
        <authorList>
            <person name="Kwak Y."/>
            <person name="Shin J.-H."/>
        </authorList>
    </citation>
    <scope>NUCLEOTIDE SEQUENCE [LARGE SCALE GENOMIC DNA]</scope>
    <source>
        <strain evidence="3">DSM 15199</strain>
    </source>
</reference>
<accession>A0A0F7LHW6</accession>
<evidence type="ECO:0000313" key="2">
    <source>
        <dbReference type="EMBL" id="AKH62265.1"/>
    </source>
</evidence>
<organism evidence="2 3">
    <name type="scientific">Photorhabdus thracensis</name>
    <dbReference type="NCBI Taxonomy" id="230089"/>
    <lineage>
        <taxon>Bacteria</taxon>
        <taxon>Pseudomonadati</taxon>
        <taxon>Pseudomonadota</taxon>
        <taxon>Gammaproteobacteria</taxon>
        <taxon>Enterobacterales</taxon>
        <taxon>Morganellaceae</taxon>
        <taxon>Photorhabdus</taxon>
    </lineage>
</organism>
<gene>
    <name evidence="2" type="ORF">VY86_01785</name>
</gene>
<dbReference type="KEGG" id="ptt:VY86_01785"/>
<sequence>MFFRFRHKKKAEALPVEQDIDQASPQPMNIHPDTVGSITERKVARPVEPYRPPPGVVPTEQLSALMAMDSTPYEYMTGTGGISGDVGFPGYPYLAQLSQLPEYRKMVGTIAGEMTRKWIKLTSVGDNDKSDKIKALNEAIEKFHVRERLKKAIEHDGFFGRGQIYIDVRTSRGVLAATDPVELESRLFLSPKKITKGSLIGFNVIEPIWTYPGIYNASNPLSNDFYKPSSWYVMAKTVHDSRLITFITRPLTDMFKPAYNFGGLSLTQIAESYVQNWYRTRDSVSDLIHSFSVSGFKTNLQSTLQGQTKNPDQLIYRAELFNKMRDNRGVMMLDNEEEFFQFNTPLSGLDSLQAQSQEHMSSVSSIPLVIFTGITPSGLNASSDGEIRVFYDFIATLQMLVKDGLARMIDIIQLSEFGEIDPDISFTFEPLYQMNDEQKASIRKTDADTDSVLIAANVISTDEARERLANDENSPYHSLEINDEIDKEDDIEEEGNTENII</sequence>
<dbReference type="RefSeq" id="WP_046973710.1">
    <property type="nucleotide sequence ID" value="NZ_CP011104.1"/>
</dbReference>
<protein>
    <submittedName>
        <fullName evidence="2">HI1409 family phage-associated protein</fullName>
    </submittedName>
</protein>
<dbReference type="Proteomes" id="UP000034866">
    <property type="component" value="Chromosome"/>
</dbReference>
<feature type="domain" description="Anti-CBASS protein Acb1-like N-terminal" evidence="1">
    <location>
        <begin position="92"/>
        <end position="451"/>
    </location>
</feature>
<keyword evidence="3" id="KW-1185">Reference proteome</keyword>
<evidence type="ECO:0000313" key="3">
    <source>
        <dbReference type="Proteomes" id="UP000034866"/>
    </source>
</evidence>
<proteinExistence type="predicted"/>